<accession>A0A183L2D9</accession>
<keyword evidence="2" id="KW-1185">Reference proteome</keyword>
<evidence type="ECO:0000313" key="3">
    <source>
        <dbReference type="WBParaSite" id="SCUD_0002149501-mRNA-1"/>
    </source>
</evidence>
<dbReference type="AlphaFoldDB" id="A0A183L2D9"/>
<dbReference type="Proteomes" id="UP000279833">
    <property type="component" value="Unassembled WGS sequence"/>
</dbReference>
<name>A0A183L2D9_9TREM</name>
<reference evidence="1 2" key="2">
    <citation type="submission" date="2018-11" db="EMBL/GenBank/DDBJ databases">
        <authorList>
            <consortium name="Pathogen Informatics"/>
        </authorList>
    </citation>
    <scope>NUCLEOTIDE SEQUENCE [LARGE SCALE GENOMIC DNA]</scope>
    <source>
        <strain evidence="1">Dakar</strain>
        <strain evidence="2">Dakar, Senegal</strain>
    </source>
</reference>
<evidence type="ECO:0000313" key="1">
    <source>
        <dbReference type="EMBL" id="VDP75599.1"/>
    </source>
</evidence>
<dbReference type="WBParaSite" id="SCUD_0002149501-mRNA-1">
    <property type="protein sequence ID" value="SCUD_0002149501-mRNA-1"/>
    <property type="gene ID" value="SCUD_0002149501"/>
</dbReference>
<dbReference type="EMBL" id="UZAK01046667">
    <property type="protein sequence ID" value="VDP75599.1"/>
    <property type="molecule type" value="Genomic_DNA"/>
</dbReference>
<proteinExistence type="predicted"/>
<evidence type="ECO:0000313" key="2">
    <source>
        <dbReference type="Proteomes" id="UP000279833"/>
    </source>
</evidence>
<gene>
    <name evidence="1" type="ORF">SCUD_LOCUS21492</name>
</gene>
<protein>
    <submittedName>
        <fullName evidence="3">DUF2196 domain-containing protein</fullName>
    </submittedName>
</protein>
<sequence length="46" mass="5749">MDYFSDKYYRQHGRVITMLICFIFLNDFNEEPFLYCMLCIVIYHLE</sequence>
<organism evidence="3">
    <name type="scientific">Schistosoma curassoni</name>
    <dbReference type="NCBI Taxonomy" id="6186"/>
    <lineage>
        <taxon>Eukaryota</taxon>
        <taxon>Metazoa</taxon>
        <taxon>Spiralia</taxon>
        <taxon>Lophotrochozoa</taxon>
        <taxon>Platyhelminthes</taxon>
        <taxon>Trematoda</taxon>
        <taxon>Digenea</taxon>
        <taxon>Strigeidida</taxon>
        <taxon>Schistosomatoidea</taxon>
        <taxon>Schistosomatidae</taxon>
        <taxon>Schistosoma</taxon>
    </lineage>
</organism>
<reference evidence="3" key="1">
    <citation type="submission" date="2016-06" db="UniProtKB">
        <authorList>
            <consortium name="WormBaseParasite"/>
        </authorList>
    </citation>
    <scope>IDENTIFICATION</scope>
</reference>